<dbReference type="Pfam" id="PF13377">
    <property type="entry name" value="Peripla_BP_3"/>
    <property type="match status" value="1"/>
</dbReference>
<dbReference type="RefSeq" id="WP_082985700.1">
    <property type="nucleotide sequence ID" value="NZ_CBCPJW010000003.1"/>
</dbReference>
<evidence type="ECO:0000256" key="3">
    <source>
        <dbReference type="ARBA" id="ARBA00023163"/>
    </source>
</evidence>
<dbReference type="EMBL" id="NRPP01000010">
    <property type="protein sequence ID" value="TFJ27475.1"/>
    <property type="molecule type" value="Genomic_DNA"/>
</dbReference>
<dbReference type="PROSITE" id="PS50932">
    <property type="entry name" value="HTH_LACI_2"/>
    <property type="match status" value="1"/>
</dbReference>
<dbReference type="InterPro" id="IPR046335">
    <property type="entry name" value="LacI/GalR-like_sensor"/>
</dbReference>
<evidence type="ECO:0000256" key="1">
    <source>
        <dbReference type="ARBA" id="ARBA00023015"/>
    </source>
</evidence>
<comment type="caution">
    <text evidence="5">The sequence shown here is derived from an EMBL/GenBank/DDBJ whole genome shotgun (WGS) entry which is preliminary data.</text>
</comment>
<accession>A0A2R8A2T3</accession>
<dbReference type="PRINTS" id="PR00036">
    <property type="entry name" value="HTHLACI"/>
</dbReference>
<dbReference type="PANTHER" id="PTHR30146:SF149">
    <property type="entry name" value="HTH-TYPE TRANSCRIPTIONAL REGULATOR EBGR"/>
    <property type="match status" value="1"/>
</dbReference>
<dbReference type="PANTHER" id="PTHR30146">
    <property type="entry name" value="LACI-RELATED TRANSCRIPTIONAL REPRESSOR"/>
    <property type="match status" value="1"/>
</dbReference>
<sequence>MRIIVTIKDIAQTVGVSSATVSRVLNYDETLSVGNETKKKIFEVAEELNYKKHHRKQRVGKRTVRFVQWFNNQEELDDIYYLSIRLGIEKRAEEAGITLIKEPFNELSTKEMDGTIVLGKFDEQQIQRLGLLKGPLLFVDFDAMALGYDSIVVDFFQSVEMVLQEFQNKGHQKIGILSGQEYTKESNKLLEDARLTAFKQQLKAVGAYHQEFVLQAEFSVEAGYETMKKFIETTKELPTALFAASDALAIGALRALQEASIQVPQDIELIGFNDVSVAKYVSPALTTVKVHTEWMGELAVDTVKELIENPAPVPRKITIGTELIYRTSTK</sequence>
<dbReference type="GO" id="GO:0003700">
    <property type="term" value="F:DNA-binding transcription factor activity"/>
    <property type="evidence" value="ECO:0007669"/>
    <property type="project" value="TreeGrafter"/>
</dbReference>
<dbReference type="Gene3D" id="1.10.260.40">
    <property type="entry name" value="lambda repressor-like DNA-binding domains"/>
    <property type="match status" value="1"/>
</dbReference>
<organism evidence="5 6">
    <name type="scientific">Carnobacterium divergens</name>
    <name type="common">Lactobacillus divergens</name>
    <dbReference type="NCBI Taxonomy" id="2748"/>
    <lineage>
        <taxon>Bacteria</taxon>
        <taxon>Bacillati</taxon>
        <taxon>Bacillota</taxon>
        <taxon>Bacilli</taxon>
        <taxon>Lactobacillales</taxon>
        <taxon>Carnobacteriaceae</taxon>
        <taxon>Carnobacterium</taxon>
    </lineage>
</organism>
<dbReference type="STRING" id="2748.CDIV41_140174"/>
<dbReference type="GO" id="GO:0000976">
    <property type="term" value="F:transcription cis-regulatory region binding"/>
    <property type="evidence" value="ECO:0007669"/>
    <property type="project" value="TreeGrafter"/>
</dbReference>
<dbReference type="Pfam" id="PF00356">
    <property type="entry name" value="LacI"/>
    <property type="match status" value="1"/>
</dbReference>
<dbReference type="SUPFAM" id="SSF47413">
    <property type="entry name" value="lambda repressor-like DNA-binding domains"/>
    <property type="match status" value="1"/>
</dbReference>
<gene>
    <name evidence="5" type="ORF">CKN69_06405</name>
</gene>
<reference evidence="5 6" key="1">
    <citation type="journal article" date="2018" name="Int. J. Food Microbiol.">
        <title>Growth of Carnobacterium spp. isolated from chilled vacuum-packaged meat under relevant acidic conditions.</title>
        <authorList>
            <person name="Zhang P."/>
            <person name="Badoni M."/>
            <person name="Ganzle M."/>
            <person name="Yang X."/>
        </authorList>
    </citation>
    <scope>NUCLEOTIDE SEQUENCE [LARGE SCALE GENOMIC DNA]</scope>
    <source>
        <strain evidence="5 6">B2</strain>
    </source>
</reference>
<evidence type="ECO:0000313" key="6">
    <source>
        <dbReference type="Proteomes" id="UP000297938"/>
    </source>
</evidence>
<dbReference type="InterPro" id="IPR010982">
    <property type="entry name" value="Lambda_DNA-bd_dom_sf"/>
</dbReference>
<dbReference type="SMART" id="SM00354">
    <property type="entry name" value="HTH_LACI"/>
    <property type="match status" value="1"/>
</dbReference>
<keyword evidence="1" id="KW-0805">Transcription regulation</keyword>
<dbReference type="CDD" id="cd01392">
    <property type="entry name" value="HTH_LacI"/>
    <property type="match status" value="1"/>
</dbReference>
<dbReference type="Gene3D" id="3.40.50.2300">
    <property type="match status" value="2"/>
</dbReference>
<evidence type="ECO:0000256" key="2">
    <source>
        <dbReference type="ARBA" id="ARBA00023125"/>
    </source>
</evidence>
<evidence type="ECO:0000313" key="5">
    <source>
        <dbReference type="EMBL" id="TFJ27475.1"/>
    </source>
</evidence>
<dbReference type="PROSITE" id="PS00356">
    <property type="entry name" value="HTH_LACI_1"/>
    <property type="match status" value="1"/>
</dbReference>
<dbReference type="Proteomes" id="UP000297938">
    <property type="component" value="Unassembled WGS sequence"/>
</dbReference>
<dbReference type="AlphaFoldDB" id="A0A2R8A2T3"/>
<dbReference type="InterPro" id="IPR000843">
    <property type="entry name" value="HTH_LacI"/>
</dbReference>
<dbReference type="CDD" id="cd01544">
    <property type="entry name" value="PBP1_GalR"/>
    <property type="match status" value="1"/>
</dbReference>
<name>A0A2R8A2T3_CARDV</name>
<dbReference type="SUPFAM" id="SSF53822">
    <property type="entry name" value="Periplasmic binding protein-like I"/>
    <property type="match status" value="1"/>
</dbReference>
<keyword evidence="2" id="KW-0238">DNA-binding</keyword>
<feature type="domain" description="HTH lacI-type" evidence="4">
    <location>
        <begin position="5"/>
        <end position="61"/>
    </location>
</feature>
<protein>
    <submittedName>
        <fullName evidence="5">LacI family transcriptional regulator</fullName>
    </submittedName>
</protein>
<dbReference type="InterPro" id="IPR028082">
    <property type="entry name" value="Peripla_BP_I"/>
</dbReference>
<proteinExistence type="predicted"/>
<keyword evidence="3" id="KW-0804">Transcription</keyword>
<evidence type="ECO:0000259" key="4">
    <source>
        <dbReference type="PROSITE" id="PS50932"/>
    </source>
</evidence>